<evidence type="ECO:0000313" key="7">
    <source>
        <dbReference type="EMBL" id="EYU24587.1"/>
    </source>
</evidence>
<dbReference type="OrthoDB" id="885109at2759"/>
<evidence type="ECO:0000256" key="2">
    <source>
        <dbReference type="ARBA" id="ARBA00022679"/>
    </source>
</evidence>
<evidence type="ECO:0000313" key="8">
    <source>
        <dbReference type="Proteomes" id="UP000030748"/>
    </source>
</evidence>
<gene>
    <name evidence="7" type="ORF">MIMGU_mgv1a006602mg</name>
</gene>
<dbReference type="PANTHER" id="PTHR31642:SF11">
    <property type="entry name" value="SHIKIMATE O-HYDROXYCINNAMOYLTRANSFERASE"/>
    <property type="match status" value="1"/>
</dbReference>
<dbReference type="EMBL" id="KI632119">
    <property type="protein sequence ID" value="EYU24587.1"/>
    <property type="molecule type" value="Genomic_DNA"/>
</dbReference>
<dbReference type="GO" id="GO:0050266">
    <property type="term" value="F:rosmarinate synthase activity"/>
    <property type="evidence" value="ECO:0007669"/>
    <property type="project" value="UniProtKB-EC"/>
</dbReference>
<dbReference type="STRING" id="4155.A0A022Q7D0"/>
<dbReference type="FunFam" id="3.30.559.10:FF:000008">
    <property type="entry name" value="Tryptamine hydroxycinnamoyl transferase"/>
    <property type="match status" value="1"/>
</dbReference>
<evidence type="ECO:0000256" key="1">
    <source>
        <dbReference type="ARBA" id="ARBA00009861"/>
    </source>
</evidence>
<dbReference type="GO" id="GO:0016747">
    <property type="term" value="F:acyltransferase activity, transferring groups other than amino-acyl groups"/>
    <property type="evidence" value="ECO:0000318"/>
    <property type="project" value="GO_Central"/>
</dbReference>
<keyword evidence="3" id="KW-0012">Acyltransferase</keyword>
<name>A0A022Q7D0_ERYGU</name>
<dbReference type="PhylomeDB" id="A0A022Q7D0"/>
<organism evidence="7 8">
    <name type="scientific">Erythranthe guttata</name>
    <name type="common">Yellow monkey flower</name>
    <name type="synonym">Mimulus guttatus</name>
    <dbReference type="NCBI Taxonomy" id="4155"/>
    <lineage>
        <taxon>Eukaryota</taxon>
        <taxon>Viridiplantae</taxon>
        <taxon>Streptophyta</taxon>
        <taxon>Embryophyta</taxon>
        <taxon>Tracheophyta</taxon>
        <taxon>Spermatophyta</taxon>
        <taxon>Magnoliopsida</taxon>
        <taxon>eudicotyledons</taxon>
        <taxon>Gunneridae</taxon>
        <taxon>Pentapetalae</taxon>
        <taxon>asterids</taxon>
        <taxon>lamiids</taxon>
        <taxon>Lamiales</taxon>
        <taxon>Phrymaceae</taxon>
        <taxon>Erythranthe</taxon>
    </lineage>
</organism>
<comment type="catalytic activity">
    <reaction evidence="4">
        <text>(2R)-3-(3,4-dihydroxyphenyl)lactate + (E)-caffeoyl-CoA = (R)-rosmarinate + CoA</text>
        <dbReference type="Rhea" id="RHEA:22344"/>
        <dbReference type="ChEBI" id="CHEBI:57287"/>
        <dbReference type="ChEBI" id="CHEBI:71492"/>
        <dbReference type="ChEBI" id="CHEBI:71493"/>
        <dbReference type="ChEBI" id="CHEBI:87136"/>
        <dbReference type="EC" id="2.3.1.140"/>
    </reaction>
</comment>
<sequence length="437" mass="47963">MKISVTSSEMVGPNAETPSGCMWLTNLDLVMPTNYHTRTVYFYRYDVCAAANFFLPKVLKAALSRALVEFYPMAGRLATENGRITINCNGEGVLFVEAECDGEIDDMGDFAPRPELHLTPAVDYSLGISTFPLSMMQVTRFKCGGVCLGIAHQHHAADGLSALHFINTWSDLSRGLDKIAVPPCLDRTVLRARVPPHPMFPHIEYHRPTPTTTTASASPQPEIKYSFFKLTADHLKTLKSKVNDDSSSTTNYSTYEVLAGHVWRCVTTARNLPENQQTKLYVSTDGRSRLRPPPPPGYFGNVIFSAAAVATGGEIGSNGVGFAAGKIRGAIARMDEEYLRSAIDYLEMKSDVIGSIALNENTYKCPNLGIISWIRLPIYGADFGWGEPVYMGPARPSSEGKCHLLPNNTAGDDGSLLVAISLLKEHMLLFEKLLYQI</sequence>
<dbReference type="PANTHER" id="PTHR31642">
    <property type="entry name" value="TRICHOTHECENE 3-O-ACETYLTRANSFERASE"/>
    <property type="match status" value="1"/>
</dbReference>
<dbReference type="KEGG" id="egt:105972397"/>
<protein>
    <recommendedName>
        <fullName evidence="6">Rosmarinate synthase</fullName>
        <ecNumber evidence="5">2.3.1.140</ecNumber>
    </recommendedName>
</protein>
<comment type="similarity">
    <text evidence="1">Belongs to the plant acyltransferase family.</text>
</comment>
<keyword evidence="2" id="KW-0808">Transferase</keyword>
<dbReference type="InterPro" id="IPR023213">
    <property type="entry name" value="CAT-like_dom_sf"/>
</dbReference>
<dbReference type="InterPro" id="IPR050317">
    <property type="entry name" value="Plant_Fungal_Acyltransferase"/>
</dbReference>
<dbReference type="AlphaFoldDB" id="A0A022Q7D0"/>
<evidence type="ECO:0000256" key="5">
    <source>
        <dbReference type="ARBA" id="ARBA00066415"/>
    </source>
</evidence>
<dbReference type="Pfam" id="PF02458">
    <property type="entry name" value="Transferase"/>
    <property type="match status" value="1"/>
</dbReference>
<dbReference type="OMA" id="FRATHIA"/>
<dbReference type="FunFam" id="3.30.559.10:FF:000015">
    <property type="entry name" value="Spermidine hydroxycinnamoyl transferase"/>
    <property type="match status" value="1"/>
</dbReference>
<proteinExistence type="inferred from homology"/>
<accession>A0A022Q7D0</accession>
<reference evidence="7 8" key="1">
    <citation type="journal article" date="2013" name="Proc. Natl. Acad. Sci. U.S.A.">
        <title>Fine-scale variation in meiotic recombination in Mimulus inferred from population shotgun sequencing.</title>
        <authorList>
            <person name="Hellsten U."/>
            <person name="Wright K.M."/>
            <person name="Jenkins J."/>
            <person name="Shu S."/>
            <person name="Yuan Y."/>
            <person name="Wessler S.R."/>
            <person name="Schmutz J."/>
            <person name="Willis J.H."/>
            <person name="Rokhsar D.S."/>
        </authorList>
    </citation>
    <scope>NUCLEOTIDE SEQUENCE [LARGE SCALE GENOMIC DNA]</scope>
    <source>
        <strain evidence="8">cv. DUN x IM62</strain>
    </source>
</reference>
<keyword evidence="8" id="KW-1185">Reference proteome</keyword>
<dbReference type="Proteomes" id="UP000030748">
    <property type="component" value="Unassembled WGS sequence"/>
</dbReference>
<evidence type="ECO:0000256" key="6">
    <source>
        <dbReference type="ARBA" id="ARBA00073413"/>
    </source>
</evidence>
<evidence type="ECO:0000256" key="3">
    <source>
        <dbReference type="ARBA" id="ARBA00023315"/>
    </source>
</evidence>
<dbReference type="EC" id="2.3.1.140" evidence="5"/>
<dbReference type="eggNOG" id="ENOG502QTJX">
    <property type="taxonomic scope" value="Eukaryota"/>
</dbReference>
<evidence type="ECO:0000256" key="4">
    <source>
        <dbReference type="ARBA" id="ARBA00051052"/>
    </source>
</evidence>
<dbReference type="Gene3D" id="3.30.559.10">
    <property type="entry name" value="Chloramphenicol acetyltransferase-like domain"/>
    <property type="match status" value="2"/>
</dbReference>